<feature type="compositionally biased region" description="Basic and acidic residues" evidence="5">
    <location>
        <begin position="213"/>
        <end position="226"/>
    </location>
</feature>
<organism evidence="6 7">
    <name type="scientific">Lymnaea stagnalis</name>
    <name type="common">Great pond snail</name>
    <name type="synonym">Helix stagnalis</name>
    <dbReference type="NCBI Taxonomy" id="6523"/>
    <lineage>
        <taxon>Eukaryota</taxon>
        <taxon>Metazoa</taxon>
        <taxon>Spiralia</taxon>
        <taxon>Lophotrochozoa</taxon>
        <taxon>Mollusca</taxon>
        <taxon>Gastropoda</taxon>
        <taxon>Heterobranchia</taxon>
        <taxon>Euthyneura</taxon>
        <taxon>Panpulmonata</taxon>
        <taxon>Hygrophila</taxon>
        <taxon>Lymnaeoidea</taxon>
        <taxon>Lymnaeidae</taxon>
        <taxon>Lymnaea</taxon>
    </lineage>
</organism>
<dbReference type="GO" id="GO:0005737">
    <property type="term" value="C:cytoplasm"/>
    <property type="evidence" value="ECO:0007669"/>
    <property type="project" value="UniProtKB-SubCell"/>
</dbReference>
<feature type="compositionally biased region" description="Polar residues" evidence="5">
    <location>
        <begin position="1"/>
        <end position="10"/>
    </location>
</feature>
<evidence type="ECO:0000313" key="7">
    <source>
        <dbReference type="Proteomes" id="UP001497497"/>
    </source>
</evidence>
<comment type="subcellular location">
    <subcellularLocation>
        <location evidence="1">Cytoplasm</location>
    </subcellularLocation>
</comment>
<feature type="compositionally biased region" description="Polar residues" evidence="5">
    <location>
        <begin position="26"/>
        <end position="38"/>
    </location>
</feature>
<dbReference type="Proteomes" id="UP001497497">
    <property type="component" value="Unassembled WGS sequence"/>
</dbReference>
<feature type="compositionally biased region" description="Basic and acidic residues" evidence="5">
    <location>
        <begin position="243"/>
        <end position="258"/>
    </location>
</feature>
<feature type="region of interest" description="Disordered" evidence="5">
    <location>
        <begin position="1"/>
        <end position="48"/>
    </location>
</feature>
<feature type="region of interest" description="Disordered" evidence="5">
    <location>
        <begin position="213"/>
        <end position="298"/>
    </location>
</feature>
<keyword evidence="3" id="KW-0963">Cytoplasm</keyword>
<comment type="similarity">
    <text evidence="2">Belongs to the MLF family.</text>
</comment>
<accession>A0AAV2HI35</accession>
<dbReference type="InterPro" id="IPR019376">
    <property type="entry name" value="Myeloid_leukemia_factor"/>
</dbReference>
<evidence type="ECO:0000256" key="1">
    <source>
        <dbReference type="ARBA" id="ARBA00004496"/>
    </source>
</evidence>
<reference evidence="6 7" key="1">
    <citation type="submission" date="2024-04" db="EMBL/GenBank/DDBJ databases">
        <authorList>
            <consortium name="Genoscope - CEA"/>
            <person name="William W."/>
        </authorList>
    </citation>
    <scope>NUCLEOTIDE SEQUENCE [LARGE SCALE GENOMIC DNA]</scope>
</reference>
<feature type="compositionally biased region" description="Basic residues" evidence="5">
    <location>
        <begin position="289"/>
        <end position="298"/>
    </location>
</feature>
<dbReference type="AlphaFoldDB" id="A0AAV2HI35"/>
<protein>
    <recommendedName>
        <fullName evidence="8">Myeloid leukemia factor 1</fullName>
    </recommendedName>
</protein>
<gene>
    <name evidence="6" type="ORF">GSLYS_00007502001</name>
</gene>
<keyword evidence="7" id="KW-1185">Reference proteome</keyword>
<evidence type="ECO:0000256" key="4">
    <source>
        <dbReference type="ARBA" id="ARBA00022553"/>
    </source>
</evidence>
<dbReference type="Pfam" id="PF10248">
    <property type="entry name" value="Mlf1IP"/>
    <property type="match status" value="1"/>
</dbReference>
<dbReference type="PANTHER" id="PTHR13105">
    <property type="entry name" value="MYELOID LEUKEMIA FACTOR"/>
    <property type="match status" value="1"/>
</dbReference>
<dbReference type="EMBL" id="CAXITT010000145">
    <property type="protein sequence ID" value="CAL1533542.1"/>
    <property type="molecule type" value="Genomic_DNA"/>
</dbReference>
<evidence type="ECO:0000256" key="5">
    <source>
        <dbReference type="SAM" id="MobiDB-lite"/>
    </source>
</evidence>
<comment type="caution">
    <text evidence="6">The sequence shown here is derived from an EMBL/GenBank/DDBJ whole genome shotgun (WGS) entry which is preliminary data.</text>
</comment>
<name>A0AAV2HI35_LYMST</name>
<evidence type="ECO:0000256" key="3">
    <source>
        <dbReference type="ARBA" id="ARBA00022490"/>
    </source>
</evidence>
<evidence type="ECO:0008006" key="8">
    <source>
        <dbReference type="Google" id="ProtNLM"/>
    </source>
</evidence>
<evidence type="ECO:0000256" key="2">
    <source>
        <dbReference type="ARBA" id="ARBA00008332"/>
    </source>
</evidence>
<sequence>MVPCSVNMSKKQGKNRKKARRASEVSHGTSDINENSPSLERRGRCKSSLSDGDDDLFGGLGHQEHFRQMNHVFRDPFAGYGGGLLSLTDGRSDHRRQQQQAQNMQIAGQSLFMDPFAHFGSMFSNMRSMMTDMHRAFEHTANDPNAQVYQHSSFMSYSNTGNGAPKVYQASTSSMQGPGGVKETRKAVRDSETGLEKCAVGHHIKDRAHIIERSRNARTGEEHENQELINLDEEEAQPFDQEYQDKWRSTMRGIDQRRRIERSRHSPAAIADSAHRSRYAALPEPEARRPRKSSARKE</sequence>
<evidence type="ECO:0000313" key="6">
    <source>
        <dbReference type="EMBL" id="CAL1533542.1"/>
    </source>
</evidence>
<proteinExistence type="inferred from homology"/>
<keyword evidence="4" id="KW-0597">Phosphoprotein</keyword>
<feature type="compositionally biased region" description="Basic residues" evidence="5">
    <location>
        <begin position="11"/>
        <end position="20"/>
    </location>
</feature>